<evidence type="ECO:0000313" key="2">
    <source>
        <dbReference type="EMBL" id="AEW04270.1"/>
    </source>
</evidence>
<evidence type="ECO:0000313" key="3">
    <source>
        <dbReference type="Proteomes" id="UP000005439"/>
    </source>
</evidence>
<reference evidence="3" key="1">
    <citation type="submission" date="2011-12" db="EMBL/GenBank/DDBJ databases">
        <title>The complete genome of chromosome of Sulfobacillus acidophilus DSM 10332.</title>
        <authorList>
            <person name="Lucas S."/>
            <person name="Han J."/>
            <person name="Lapidus A."/>
            <person name="Bruce D."/>
            <person name="Goodwin L."/>
            <person name="Pitluck S."/>
            <person name="Peters L."/>
            <person name="Kyrpides N."/>
            <person name="Mavromatis K."/>
            <person name="Ivanova N."/>
            <person name="Mikhailova N."/>
            <person name="Chertkov O."/>
            <person name="Saunders E."/>
            <person name="Detter J.C."/>
            <person name="Tapia R."/>
            <person name="Han C."/>
            <person name="Land M."/>
            <person name="Hauser L."/>
            <person name="Markowitz V."/>
            <person name="Cheng J.-F."/>
            <person name="Hugenholtz P."/>
            <person name="Woyke T."/>
            <person name="Wu D."/>
            <person name="Pukall R."/>
            <person name="Gehrich-Schroeter G."/>
            <person name="Schneider S."/>
            <person name="Klenk H.-P."/>
            <person name="Eisen J.A."/>
        </authorList>
    </citation>
    <scope>NUCLEOTIDE SEQUENCE [LARGE SCALE GENOMIC DNA]</scope>
    <source>
        <strain evidence="3">ATCC 700253 / DSM 10332 / NAL</strain>
    </source>
</reference>
<dbReference type="Proteomes" id="UP000005439">
    <property type="component" value="Chromosome"/>
</dbReference>
<feature type="transmembrane region" description="Helical" evidence="1">
    <location>
        <begin position="43"/>
        <end position="65"/>
    </location>
</feature>
<proteinExistence type="predicted"/>
<name>G8U137_SULAD</name>
<gene>
    <name evidence="2" type="ordered locus">Sulac_0765</name>
</gene>
<sequence length="178" mass="20197">MEYFEQRYDQLIRQDYVTMAIVVSGSLVFDSLAYLLVIGGGRWPSILLPLSAGVGIISVLMYVWIRHMPIFRGRIGVLWGLGILLIMSTLLITLYWDGLNLSFWIVIAWLYRKAWSPYHHVQRWAGIGWLGHAALQLLIRPSLTGWAVPWGLYLSGIGLGLIGTILFYLGSLIPPIRR</sequence>
<feature type="transmembrane region" description="Helical" evidence="1">
    <location>
        <begin position="150"/>
        <end position="169"/>
    </location>
</feature>
<dbReference type="HOGENOM" id="CLU_1509857_0_0_9"/>
<protein>
    <submittedName>
        <fullName evidence="2">Uncharacterized protein</fullName>
    </submittedName>
</protein>
<accession>G8U137</accession>
<evidence type="ECO:0000256" key="1">
    <source>
        <dbReference type="SAM" id="Phobius"/>
    </source>
</evidence>
<dbReference type="EMBL" id="CP003179">
    <property type="protein sequence ID" value="AEW04270.1"/>
    <property type="molecule type" value="Genomic_DNA"/>
</dbReference>
<keyword evidence="1" id="KW-1133">Transmembrane helix</keyword>
<keyword evidence="1" id="KW-0812">Transmembrane</keyword>
<organism evidence="2 3">
    <name type="scientific">Sulfobacillus acidophilus (strain ATCC 700253 / DSM 10332 / NAL)</name>
    <dbReference type="NCBI Taxonomy" id="679936"/>
    <lineage>
        <taxon>Bacteria</taxon>
        <taxon>Bacillati</taxon>
        <taxon>Bacillota</taxon>
        <taxon>Clostridia</taxon>
        <taxon>Eubacteriales</taxon>
        <taxon>Clostridiales Family XVII. Incertae Sedis</taxon>
        <taxon>Sulfobacillus</taxon>
    </lineage>
</organism>
<dbReference type="KEGG" id="sap:Sulac_0765"/>
<feature type="transmembrane region" description="Helical" evidence="1">
    <location>
        <begin position="16"/>
        <end position="37"/>
    </location>
</feature>
<keyword evidence="3" id="KW-1185">Reference proteome</keyword>
<reference evidence="2 3" key="2">
    <citation type="journal article" date="2012" name="Stand. Genomic Sci.">
        <title>Complete genome sequence of the moderately thermophilic mineral-sulfide-oxidizing firmicute Sulfobacillus acidophilus type strain (NAL(T)).</title>
        <authorList>
            <person name="Anderson I."/>
            <person name="Chertkov O."/>
            <person name="Chen A."/>
            <person name="Saunders E."/>
            <person name="Lapidus A."/>
            <person name="Nolan M."/>
            <person name="Lucas S."/>
            <person name="Hammon N."/>
            <person name="Deshpande S."/>
            <person name="Cheng J.F."/>
            <person name="Han C."/>
            <person name="Tapia R."/>
            <person name="Goodwin L.A."/>
            <person name="Pitluck S."/>
            <person name="Liolios K."/>
            <person name="Pagani I."/>
            <person name="Ivanova N."/>
            <person name="Mikhailova N."/>
            <person name="Pati A."/>
            <person name="Palaniappan K."/>
            <person name="Land M."/>
            <person name="Pan C."/>
            <person name="Rohde M."/>
            <person name="Pukall R."/>
            <person name="Goker M."/>
            <person name="Detter J.C."/>
            <person name="Woyke T."/>
            <person name="Bristow J."/>
            <person name="Eisen J.A."/>
            <person name="Markowitz V."/>
            <person name="Hugenholtz P."/>
            <person name="Kyrpides N.C."/>
            <person name="Klenk H.P."/>
            <person name="Mavromatis K."/>
        </authorList>
    </citation>
    <scope>NUCLEOTIDE SEQUENCE [LARGE SCALE GENOMIC DNA]</scope>
    <source>
        <strain evidence="3">ATCC 700253 / DSM 10332 / NAL</strain>
    </source>
</reference>
<keyword evidence="1" id="KW-0472">Membrane</keyword>
<feature type="transmembrane region" description="Helical" evidence="1">
    <location>
        <begin position="77"/>
        <end position="96"/>
    </location>
</feature>
<dbReference type="AlphaFoldDB" id="G8U137"/>